<dbReference type="SMART" id="SM00448">
    <property type="entry name" value="REC"/>
    <property type="match status" value="1"/>
</dbReference>
<dbReference type="RefSeq" id="WP_077568207.1">
    <property type="nucleotide sequence ID" value="NZ_CP016809.1"/>
</dbReference>
<dbReference type="GO" id="GO:0003700">
    <property type="term" value="F:DNA-binding transcription factor activity"/>
    <property type="evidence" value="ECO:0007669"/>
    <property type="project" value="InterPro"/>
</dbReference>
<feature type="domain" description="Response regulatory" evidence="10">
    <location>
        <begin position="2"/>
        <end position="119"/>
    </location>
</feature>
<dbReference type="Pfam" id="PF00072">
    <property type="entry name" value="Response_reg"/>
    <property type="match status" value="1"/>
</dbReference>
<keyword evidence="6 11" id="KW-0238">DNA-binding</keyword>
<organism evidence="11">
    <name type="scientific">Paenibacillus ihbetae</name>
    <dbReference type="NCBI Taxonomy" id="1870820"/>
    <lineage>
        <taxon>Bacteria</taxon>
        <taxon>Bacillati</taxon>
        <taxon>Bacillota</taxon>
        <taxon>Bacilli</taxon>
        <taxon>Bacillales</taxon>
        <taxon>Paenibacillaceae</taxon>
        <taxon>Paenibacillus</taxon>
    </lineage>
</organism>
<evidence type="ECO:0000313" key="12">
    <source>
        <dbReference type="EMBL" id="OOC63496.1"/>
    </source>
</evidence>
<dbReference type="InterPro" id="IPR020449">
    <property type="entry name" value="Tscrpt_reg_AraC-type_HTH"/>
</dbReference>
<dbReference type="OrthoDB" id="159632at2"/>
<dbReference type="GO" id="GO:0005737">
    <property type="term" value="C:cytoplasm"/>
    <property type="evidence" value="ECO:0007669"/>
    <property type="project" value="UniProtKB-SubCell"/>
</dbReference>
<evidence type="ECO:0000256" key="1">
    <source>
        <dbReference type="ARBA" id="ARBA00004496"/>
    </source>
</evidence>
<dbReference type="PANTHER" id="PTHR42713">
    <property type="entry name" value="HISTIDINE KINASE-RELATED"/>
    <property type="match status" value="1"/>
</dbReference>
<dbReference type="GO" id="GO:0000160">
    <property type="term" value="P:phosphorelay signal transduction system"/>
    <property type="evidence" value="ECO:0007669"/>
    <property type="project" value="UniProtKB-KW"/>
</dbReference>
<dbReference type="PANTHER" id="PTHR42713:SF3">
    <property type="entry name" value="TRANSCRIPTIONAL REGULATORY PROTEIN HPTR"/>
    <property type="match status" value="1"/>
</dbReference>
<keyword evidence="7" id="KW-0804">Transcription</keyword>
<evidence type="ECO:0000256" key="4">
    <source>
        <dbReference type="ARBA" id="ARBA00023012"/>
    </source>
</evidence>
<name>A0A1B2E2Z3_9BACL</name>
<comment type="subcellular location">
    <subcellularLocation>
        <location evidence="1">Cytoplasm</location>
    </subcellularLocation>
</comment>
<dbReference type="PRINTS" id="PR00032">
    <property type="entry name" value="HTHARAC"/>
</dbReference>
<dbReference type="AlphaFoldDB" id="A0A1B2E2Z3"/>
<evidence type="ECO:0000256" key="5">
    <source>
        <dbReference type="ARBA" id="ARBA00023015"/>
    </source>
</evidence>
<feature type="modified residue" description="4-aspartylphosphate" evidence="8">
    <location>
        <position position="54"/>
    </location>
</feature>
<keyword evidence="5" id="KW-0805">Transcription regulation</keyword>
<dbReference type="InterPro" id="IPR051552">
    <property type="entry name" value="HptR"/>
</dbReference>
<dbReference type="InterPro" id="IPR018062">
    <property type="entry name" value="HTH_AraC-typ_CS"/>
</dbReference>
<keyword evidence="13" id="KW-1185">Reference proteome</keyword>
<dbReference type="CDD" id="cd17536">
    <property type="entry name" value="REC_YesN-like"/>
    <property type="match status" value="1"/>
</dbReference>
<evidence type="ECO:0000256" key="2">
    <source>
        <dbReference type="ARBA" id="ARBA00022490"/>
    </source>
</evidence>
<dbReference type="SMART" id="SM00342">
    <property type="entry name" value="HTH_ARAC"/>
    <property type="match status" value="1"/>
</dbReference>
<evidence type="ECO:0000256" key="8">
    <source>
        <dbReference type="PROSITE-ProRule" id="PRU00169"/>
    </source>
</evidence>
<evidence type="ECO:0000259" key="10">
    <source>
        <dbReference type="PROSITE" id="PS50110"/>
    </source>
</evidence>
<evidence type="ECO:0000256" key="7">
    <source>
        <dbReference type="ARBA" id="ARBA00023163"/>
    </source>
</evidence>
<protein>
    <submittedName>
        <fullName evidence="11">DNA-binding response regulator</fullName>
    </submittedName>
</protein>
<reference evidence="12 13" key="2">
    <citation type="submission" date="2016-12" db="EMBL/GenBank/DDBJ databases">
        <title>Genome sequencing and description of Paenibacillus sp. nov. from high altitude lake in the Indian Trans- Himalayas.</title>
        <authorList>
            <person name="Kiran S."/>
            <person name="Swarnkar M.K."/>
            <person name="Rana A."/>
            <person name="Tewari R."/>
            <person name="Gulati A."/>
        </authorList>
    </citation>
    <scope>NUCLEOTIDE SEQUENCE [LARGE SCALE GENOMIC DNA]</scope>
    <source>
        <strain evidence="12 13">IHBB 9951</strain>
    </source>
</reference>
<reference evidence="11" key="1">
    <citation type="submission" date="2016-08" db="EMBL/GenBank/DDBJ databases">
        <title>Complete Genome Seqeunce of Paenibacillus sp. nov. IHBB 9852 from high altitute lake of Indian trans-Himalayas.</title>
        <authorList>
            <person name="Kiran S."/>
            <person name="Swarnkar M.K."/>
            <person name="Rana A."/>
            <person name="Tewari R."/>
            <person name="Gulati A."/>
        </authorList>
    </citation>
    <scope>NUCLEOTIDE SEQUENCE [LARGE SCALE GENOMIC DNA]</scope>
    <source>
        <strain evidence="11">IHBB 9852</strain>
    </source>
</reference>
<dbReference type="PROSITE" id="PS50110">
    <property type="entry name" value="RESPONSE_REGULATORY"/>
    <property type="match status" value="1"/>
</dbReference>
<dbReference type="EMBL" id="CP016809">
    <property type="protein sequence ID" value="ANY74323.1"/>
    <property type="molecule type" value="Genomic_DNA"/>
</dbReference>
<evidence type="ECO:0000259" key="9">
    <source>
        <dbReference type="PROSITE" id="PS01124"/>
    </source>
</evidence>
<dbReference type="Proteomes" id="UP000189059">
    <property type="component" value="Unassembled WGS sequence"/>
</dbReference>
<dbReference type="KEGG" id="pib:BBD41_18045"/>
<gene>
    <name evidence="12" type="ORF">BBD40_17515</name>
    <name evidence="11" type="ORF">BBD41_18045</name>
</gene>
<dbReference type="InterPro" id="IPR009057">
    <property type="entry name" value="Homeodomain-like_sf"/>
</dbReference>
<evidence type="ECO:0000256" key="3">
    <source>
        <dbReference type="ARBA" id="ARBA00022553"/>
    </source>
</evidence>
<keyword evidence="3 8" id="KW-0597">Phosphoprotein</keyword>
<dbReference type="PROSITE" id="PS00041">
    <property type="entry name" value="HTH_ARAC_FAMILY_1"/>
    <property type="match status" value="1"/>
</dbReference>
<dbReference type="InterPro" id="IPR001789">
    <property type="entry name" value="Sig_transdc_resp-reg_receiver"/>
</dbReference>
<evidence type="ECO:0000313" key="13">
    <source>
        <dbReference type="Proteomes" id="UP000189059"/>
    </source>
</evidence>
<evidence type="ECO:0000256" key="6">
    <source>
        <dbReference type="ARBA" id="ARBA00023125"/>
    </source>
</evidence>
<sequence>MKALIVDDESRVRKAIQLLVRWEEHGITEIQEAANGQEAMEMIPAYRPSLVLMDMLMPLKNGVDLMKWIHEHYPDTKFIVISGHDDFEFVRNTIRYSGTDYILKPIEEAAINEAVDKAASAWRAEEAERRAAQQQHVQVNEYRPVYSEKLLTSLLDDPSAHAQVARRLKTEGIVPESAERVRLAVLQIDPSDSTLFERFGHHLDLLMFALLNICNEFLQKDGVGIAFRHYGSHHRIVILVWEQIGALTARLNDINDGIHRTLSRHMHFGTSPVGSYPGDMPKLYGKCLSSLASRDLTVLSHFIHDGDEVRSLAGDLPKALQFGSYEDPWKLAVLSGQPNLIAEAVEAWTHDIRKSGVITPELLAQWDRDIERFANQVIYETAGAGSESLHKLYREACSELESPNPNKYVFSLAEWQHYWTGLMNRLSSVLLSRTQSGGELIRDITEYIEQHYQNEVSLYEIASRFHVSREYISRKFKQQHQVNIPEYINRLRISKAKILLQNPALKMAAIAEMVGFKNEKYFSLVFKKQEGISPKEFRKRLTDFR</sequence>
<dbReference type="PROSITE" id="PS01124">
    <property type="entry name" value="HTH_ARAC_FAMILY_2"/>
    <property type="match status" value="1"/>
</dbReference>
<keyword evidence="2" id="KW-0963">Cytoplasm</keyword>
<dbReference type="Gene3D" id="3.40.50.2300">
    <property type="match status" value="1"/>
</dbReference>
<dbReference type="Gene3D" id="1.10.10.60">
    <property type="entry name" value="Homeodomain-like"/>
    <property type="match status" value="2"/>
</dbReference>
<dbReference type="EMBL" id="MRVI01000001">
    <property type="protein sequence ID" value="OOC63496.1"/>
    <property type="molecule type" value="Genomic_DNA"/>
</dbReference>
<dbReference type="InterPro" id="IPR018060">
    <property type="entry name" value="HTH_AraC"/>
</dbReference>
<dbReference type="SUPFAM" id="SSF52172">
    <property type="entry name" value="CheY-like"/>
    <property type="match status" value="1"/>
</dbReference>
<accession>A0A1B2E2Z3</accession>
<evidence type="ECO:0000313" key="11">
    <source>
        <dbReference type="EMBL" id="ANY74323.1"/>
    </source>
</evidence>
<keyword evidence="4" id="KW-0902">Two-component regulatory system</keyword>
<dbReference type="SUPFAM" id="SSF46689">
    <property type="entry name" value="Homeodomain-like"/>
    <property type="match status" value="2"/>
</dbReference>
<proteinExistence type="predicted"/>
<dbReference type="GO" id="GO:0043565">
    <property type="term" value="F:sequence-specific DNA binding"/>
    <property type="evidence" value="ECO:0007669"/>
    <property type="project" value="InterPro"/>
</dbReference>
<dbReference type="InterPro" id="IPR011006">
    <property type="entry name" value="CheY-like_superfamily"/>
</dbReference>
<dbReference type="Pfam" id="PF12833">
    <property type="entry name" value="HTH_18"/>
    <property type="match status" value="1"/>
</dbReference>
<feature type="domain" description="HTH araC/xylS-type" evidence="9">
    <location>
        <begin position="442"/>
        <end position="540"/>
    </location>
</feature>